<keyword evidence="2" id="KW-1185">Reference proteome</keyword>
<comment type="caution">
    <text evidence="1">The sequence shown here is derived from an EMBL/GenBank/DDBJ whole genome shotgun (WGS) entry which is preliminary data.</text>
</comment>
<organism evidence="1 2">
    <name type="scientific">Catharanthus roseus</name>
    <name type="common">Madagascar periwinkle</name>
    <name type="synonym">Vinca rosea</name>
    <dbReference type="NCBI Taxonomy" id="4058"/>
    <lineage>
        <taxon>Eukaryota</taxon>
        <taxon>Viridiplantae</taxon>
        <taxon>Streptophyta</taxon>
        <taxon>Embryophyta</taxon>
        <taxon>Tracheophyta</taxon>
        <taxon>Spermatophyta</taxon>
        <taxon>Magnoliopsida</taxon>
        <taxon>eudicotyledons</taxon>
        <taxon>Gunneridae</taxon>
        <taxon>Pentapetalae</taxon>
        <taxon>asterids</taxon>
        <taxon>lamiids</taxon>
        <taxon>Gentianales</taxon>
        <taxon>Apocynaceae</taxon>
        <taxon>Rauvolfioideae</taxon>
        <taxon>Vinceae</taxon>
        <taxon>Catharanthinae</taxon>
        <taxon>Catharanthus</taxon>
    </lineage>
</organism>
<dbReference type="EMBL" id="CM044703">
    <property type="protein sequence ID" value="KAI5671203.1"/>
    <property type="molecule type" value="Genomic_DNA"/>
</dbReference>
<gene>
    <name evidence="1" type="ORF">M9H77_11567</name>
</gene>
<proteinExistence type="predicted"/>
<evidence type="ECO:0000313" key="2">
    <source>
        <dbReference type="Proteomes" id="UP001060085"/>
    </source>
</evidence>
<protein>
    <submittedName>
        <fullName evidence="1">Uncharacterized protein</fullName>
    </submittedName>
</protein>
<name>A0ACC0BF12_CATRO</name>
<evidence type="ECO:0000313" key="1">
    <source>
        <dbReference type="EMBL" id="KAI5671203.1"/>
    </source>
</evidence>
<sequence>MILIHMVISEPLLESPLEPETNLVIPTLSNSTPVPSSIPETPDPVLEGSDEEAEHPELRDYQLARDRVCRPILSPYDELDLSWRRGAHLTRSRNTGSDLAWPPRLPIDVSLF</sequence>
<dbReference type="Proteomes" id="UP001060085">
    <property type="component" value="Linkage Group LG03"/>
</dbReference>
<reference evidence="2" key="1">
    <citation type="journal article" date="2023" name="Nat. Plants">
        <title>Single-cell RNA sequencing provides a high-resolution roadmap for understanding the multicellular compartmentation of specialized metabolism.</title>
        <authorList>
            <person name="Sun S."/>
            <person name="Shen X."/>
            <person name="Li Y."/>
            <person name="Li Y."/>
            <person name="Wang S."/>
            <person name="Li R."/>
            <person name="Zhang H."/>
            <person name="Shen G."/>
            <person name="Guo B."/>
            <person name="Wei J."/>
            <person name="Xu J."/>
            <person name="St-Pierre B."/>
            <person name="Chen S."/>
            <person name="Sun C."/>
        </authorList>
    </citation>
    <scope>NUCLEOTIDE SEQUENCE [LARGE SCALE GENOMIC DNA]</scope>
</reference>
<accession>A0ACC0BF12</accession>